<evidence type="ECO:0000313" key="2">
    <source>
        <dbReference type="EMBL" id="KAF4957005.1"/>
    </source>
</evidence>
<protein>
    <submittedName>
        <fullName evidence="2">Uncharacterized protein</fullName>
    </submittedName>
</protein>
<dbReference type="PANTHER" id="PTHR36847">
    <property type="entry name" value="AMIDOLIGASE ENZYME"/>
    <property type="match status" value="1"/>
</dbReference>
<reference evidence="2" key="2">
    <citation type="submission" date="2020-05" db="EMBL/GenBank/DDBJ databases">
        <authorList>
            <person name="Kim H.-S."/>
            <person name="Proctor R.H."/>
            <person name="Brown D.W."/>
        </authorList>
    </citation>
    <scope>NUCLEOTIDE SEQUENCE</scope>
    <source>
        <strain evidence="2">NRRL 45417</strain>
    </source>
</reference>
<dbReference type="OrthoDB" id="5291055at2759"/>
<gene>
    <name evidence="2" type="ORF">FGADI_3417</name>
</gene>
<reference evidence="2" key="1">
    <citation type="journal article" date="2020" name="BMC Genomics">
        <title>Correction to: Identification and distribution of gene clusters required for synthesis of sphingolipid metabolism inhibitors in diverse species of the filamentous fungus Fusarium.</title>
        <authorList>
            <person name="Kim H.S."/>
            <person name="Lohmar J.M."/>
            <person name="Busman M."/>
            <person name="Brown D.W."/>
            <person name="Naumann T.A."/>
            <person name="Divon H.H."/>
            <person name="Lysoe E."/>
            <person name="Uhlig S."/>
            <person name="Proctor R.H."/>
        </authorList>
    </citation>
    <scope>NUCLEOTIDE SEQUENCE</scope>
    <source>
        <strain evidence="2">NRRL 45417</strain>
    </source>
</reference>
<proteinExistence type="predicted"/>
<dbReference type="PANTHER" id="PTHR36847:SF1">
    <property type="entry name" value="AMIDOLIGASE ENZYME"/>
    <property type="match status" value="1"/>
</dbReference>
<comment type="caution">
    <text evidence="2">The sequence shown here is derived from an EMBL/GenBank/DDBJ whole genome shotgun (WGS) entry which is preliminary data.</text>
</comment>
<accession>A0A8H4X0Q3</accession>
<feature type="region of interest" description="Disordered" evidence="1">
    <location>
        <begin position="262"/>
        <end position="291"/>
    </location>
</feature>
<dbReference type="InterPro" id="IPR022025">
    <property type="entry name" value="Amidoligase_2"/>
</dbReference>
<dbReference type="AlphaFoldDB" id="A0A8H4X0Q3"/>
<dbReference type="EMBL" id="JABFAI010000076">
    <property type="protein sequence ID" value="KAF4957005.1"/>
    <property type="molecule type" value="Genomic_DNA"/>
</dbReference>
<sequence>MSSSGSYNFGVELELIAEPKRVRHPLLRAVYYEELATSLRYDGAEAEADKLNQRYRKRPEHYDKWWITKDGSLGDPEHPCIPLEAVSPILSTDYIWENQVDIFWNSWDRVFHMPESSFACGSHIHVSPSPEMEFDLNQLRNIAFGIVYYEPLVIRLLPNHRQNNKYCRPNTLRSAPLYDLMSSFDEETALRILWGALGDVYHEAIRDLMQAGPEPKQERYVLWNFDNIFGGGSGSIEFRGGPGLRGPVKTKRGNSYEESVLDNFSDSGYGDDSSFMGKSDSEYSDSEYSDGEYEALQQELIQEREHRCTIL</sequence>
<dbReference type="Proteomes" id="UP000604273">
    <property type="component" value="Unassembled WGS sequence"/>
</dbReference>
<dbReference type="Pfam" id="PF12224">
    <property type="entry name" value="Amidoligase_2"/>
    <property type="match status" value="1"/>
</dbReference>
<feature type="compositionally biased region" description="Acidic residues" evidence="1">
    <location>
        <begin position="282"/>
        <end position="291"/>
    </location>
</feature>
<organism evidence="2 3">
    <name type="scientific">Fusarium gaditjirri</name>
    <dbReference type="NCBI Taxonomy" id="282569"/>
    <lineage>
        <taxon>Eukaryota</taxon>
        <taxon>Fungi</taxon>
        <taxon>Dikarya</taxon>
        <taxon>Ascomycota</taxon>
        <taxon>Pezizomycotina</taxon>
        <taxon>Sordariomycetes</taxon>
        <taxon>Hypocreomycetidae</taxon>
        <taxon>Hypocreales</taxon>
        <taxon>Nectriaceae</taxon>
        <taxon>Fusarium</taxon>
        <taxon>Fusarium nisikadoi species complex</taxon>
    </lineage>
</organism>
<keyword evidence="3" id="KW-1185">Reference proteome</keyword>
<name>A0A8H4X0Q3_9HYPO</name>
<evidence type="ECO:0000256" key="1">
    <source>
        <dbReference type="SAM" id="MobiDB-lite"/>
    </source>
</evidence>
<evidence type="ECO:0000313" key="3">
    <source>
        <dbReference type="Proteomes" id="UP000604273"/>
    </source>
</evidence>
<feature type="compositionally biased region" description="Low complexity" evidence="1">
    <location>
        <begin position="262"/>
        <end position="275"/>
    </location>
</feature>